<dbReference type="PANTHER" id="PTHR43037">
    <property type="entry name" value="UNNAMED PRODUCT-RELATED"/>
    <property type="match status" value="1"/>
</dbReference>
<dbReference type="STRING" id="74348.SAMN04488523_103293"/>
<protein>
    <submittedName>
        <fullName evidence="3">Esterase, PHB depolymerase family</fullName>
    </submittedName>
</protein>
<evidence type="ECO:0000313" key="3">
    <source>
        <dbReference type="EMBL" id="SFD90080.1"/>
    </source>
</evidence>
<evidence type="ECO:0000256" key="1">
    <source>
        <dbReference type="ARBA" id="ARBA00022729"/>
    </source>
</evidence>
<keyword evidence="2" id="KW-0378">Hydrolase</keyword>
<dbReference type="GO" id="GO:0016787">
    <property type="term" value="F:hydrolase activity"/>
    <property type="evidence" value="ECO:0007669"/>
    <property type="project" value="UniProtKB-KW"/>
</dbReference>
<keyword evidence="1" id="KW-0732">Signal</keyword>
<dbReference type="Pfam" id="PF10503">
    <property type="entry name" value="Esterase_PHB"/>
    <property type="match status" value="1"/>
</dbReference>
<keyword evidence="4" id="KW-1185">Reference proteome</keyword>
<dbReference type="RefSeq" id="WP_093922904.1">
    <property type="nucleotide sequence ID" value="NZ_FOMW01000003.1"/>
</dbReference>
<dbReference type="AlphaFoldDB" id="A0A1I1WAM5"/>
<dbReference type="InterPro" id="IPR010126">
    <property type="entry name" value="Esterase_phb"/>
</dbReference>
<reference evidence="3 4" key="1">
    <citation type="submission" date="2016-10" db="EMBL/GenBank/DDBJ databases">
        <authorList>
            <person name="de Groot N.N."/>
        </authorList>
    </citation>
    <scope>NUCLEOTIDE SEQUENCE [LARGE SCALE GENOMIC DNA]</scope>
    <source>
        <strain evidence="3 4">DSM 11443</strain>
    </source>
</reference>
<dbReference type="GO" id="GO:0005576">
    <property type="term" value="C:extracellular region"/>
    <property type="evidence" value="ECO:0007669"/>
    <property type="project" value="InterPro"/>
</dbReference>
<sequence length="352" mass="36363">MKNDFATAMRRSLALTRAGNLTAATQQIQEALGGAAAAPAPHPAAAKRKGLAETLRDLQKQCGSKAATAHNAARAAPVPEGARFETRQFDGPQGARMYRLYVPSCGQSELRGMVMMLHGCTQSAADFATGTAMNAQAEAHNFLVAYPEQTSAHNPNLCWNWFEPQHQTATGGEPAILAELAQTLGAEFALPEQATFAAGLSAGGAMAALLGSLRSDVFAAVGVHSGLAPLAARDMMSAFAAMQGRGAGGGRALTCPAIILHGLADNTVAPVNASRLAGTITLAERSSFSKEGRKVQLTKGETADGNAIELWLLEGAGHTWSGGSPAGSHTDAAGPDASAEMIRFFNEQIGRG</sequence>
<evidence type="ECO:0000313" key="4">
    <source>
        <dbReference type="Proteomes" id="UP000198977"/>
    </source>
</evidence>
<dbReference type="InterPro" id="IPR029058">
    <property type="entry name" value="AB_hydrolase_fold"/>
</dbReference>
<dbReference type="Gene3D" id="3.40.50.1820">
    <property type="entry name" value="alpha/beta hydrolase"/>
    <property type="match status" value="1"/>
</dbReference>
<dbReference type="InterPro" id="IPR050955">
    <property type="entry name" value="Plant_Biomass_Hydrol_Est"/>
</dbReference>
<dbReference type="PANTHER" id="PTHR43037:SF1">
    <property type="entry name" value="BLL1128 PROTEIN"/>
    <property type="match status" value="1"/>
</dbReference>
<dbReference type="OrthoDB" id="9767239at2"/>
<name>A0A1I1WAM5_9RHOB</name>
<dbReference type="SUPFAM" id="SSF53474">
    <property type="entry name" value="alpha/beta-Hydrolases"/>
    <property type="match status" value="2"/>
</dbReference>
<proteinExistence type="predicted"/>
<evidence type="ECO:0000256" key="2">
    <source>
        <dbReference type="ARBA" id="ARBA00022801"/>
    </source>
</evidence>
<dbReference type="Proteomes" id="UP000198977">
    <property type="component" value="Unassembled WGS sequence"/>
</dbReference>
<dbReference type="NCBIfam" id="TIGR01840">
    <property type="entry name" value="esterase_phb"/>
    <property type="match status" value="1"/>
</dbReference>
<accession>A0A1I1WAM5</accession>
<organism evidence="3 4">
    <name type="scientific">Sulfitobacter brevis</name>
    <dbReference type="NCBI Taxonomy" id="74348"/>
    <lineage>
        <taxon>Bacteria</taxon>
        <taxon>Pseudomonadati</taxon>
        <taxon>Pseudomonadota</taxon>
        <taxon>Alphaproteobacteria</taxon>
        <taxon>Rhodobacterales</taxon>
        <taxon>Roseobacteraceae</taxon>
        <taxon>Sulfitobacter</taxon>
    </lineage>
</organism>
<gene>
    <name evidence="3" type="ORF">SAMN04488523_103293</name>
</gene>
<dbReference type="EMBL" id="FOMW01000003">
    <property type="protein sequence ID" value="SFD90080.1"/>
    <property type="molecule type" value="Genomic_DNA"/>
</dbReference>